<proteinExistence type="predicted"/>
<evidence type="ECO:0000256" key="1">
    <source>
        <dbReference type="SAM" id="MobiDB-lite"/>
    </source>
</evidence>
<dbReference type="EMBL" id="MCGT01000024">
    <property type="protein sequence ID" value="ORX50230.1"/>
    <property type="molecule type" value="Genomic_DNA"/>
</dbReference>
<feature type="region of interest" description="Disordered" evidence="1">
    <location>
        <begin position="155"/>
        <end position="180"/>
    </location>
</feature>
<evidence type="ECO:0000313" key="2">
    <source>
        <dbReference type="EMBL" id="ORX50230.1"/>
    </source>
</evidence>
<accession>A0A1X2GC07</accession>
<gene>
    <name evidence="2" type="ORF">DM01DRAFT_1099879</name>
</gene>
<organism evidence="2 3">
    <name type="scientific">Hesseltinella vesiculosa</name>
    <dbReference type="NCBI Taxonomy" id="101127"/>
    <lineage>
        <taxon>Eukaryota</taxon>
        <taxon>Fungi</taxon>
        <taxon>Fungi incertae sedis</taxon>
        <taxon>Mucoromycota</taxon>
        <taxon>Mucoromycotina</taxon>
        <taxon>Mucoromycetes</taxon>
        <taxon>Mucorales</taxon>
        <taxon>Cunninghamellaceae</taxon>
        <taxon>Hesseltinella</taxon>
    </lineage>
</organism>
<dbReference type="AlphaFoldDB" id="A0A1X2GC07"/>
<sequence length="180" mass="20717">MNAELKSYIKNAIEENLREFKLDLKRELQNTIDAHLEILKQEFVSKSELHTVIRTEPAAPAAPAKRTGDQEESVISRKRVKEAVNIAIATIEMGNAVKWDLNKPLNHPTNVAFKNQVWESVQNGAHAAVFKENKLAAFDCLNEIVKQKFHYQHRLVDNPPTPQETFKRADQRRRQGLRKK</sequence>
<evidence type="ECO:0000313" key="3">
    <source>
        <dbReference type="Proteomes" id="UP000242146"/>
    </source>
</evidence>
<name>A0A1X2GC07_9FUNG</name>
<keyword evidence="3" id="KW-1185">Reference proteome</keyword>
<comment type="caution">
    <text evidence="2">The sequence shown here is derived from an EMBL/GenBank/DDBJ whole genome shotgun (WGS) entry which is preliminary data.</text>
</comment>
<protein>
    <submittedName>
        <fullName evidence="2">Uncharacterized protein</fullName>
    </submittedName>
</protein>
<dbReference type="Proteomes" id="UP000242146">
    <property type="component" value="Unassembled WGS sequence"/>
</dbReference>
<reference evidence="2 3" key="1">
    <citation type="submission" date="2016-07" db="EMBL/GenBank/DDBJ databases">
        <title>Pervasive Adenine N6-methylation of Active Genes in Fungi.</title>
        <authorList>
            <consortium name="DOE Joint Genome Institute"/>
            <person name="Mondo S.J."/>
            <person name="Dannebaum R.O."/>
            <person name="Kuo R.C."/>
            <person name="Labutti K."/>
            <person name="Haridas S."/>
            <person name="Kuo A."/>
            <person name="Salamov A."/>
            <person name="Ahrendt S.R."/>
            <person name="Lipzen A."/>
            <person name="Sullivan W."/>
            <person name="Andreopoulos W.B."/>
            <person name="Clum A."/>
            <person name="Lindquist E."/>
            <person name="Daum C."/>
            <person name="Ramamoorthy G.K."/>
            <person name="Gryganskyi A."/>
            <person name="Culley D."/>
            <person name="Magnuson J.K."/>
            <person name="James T.Y."/>
            <person name="O'Malley M.A."/>
            <person name="Stajich J.E."/>
            <person name="Spatafora J.W."/>
            <person name="Visel A."/>
            <person name="Grigoriev I.V."/>
        </authorList>
    </citation>
    <scope>NUCLEOTIDE SEQUENCE [LARGE SCALE GENOMIC DNA]</scope>
    <source>
        <strain evidence="2 3">NRRL 3301</strain>
    </source>
</reference>